<dbReference type="RefSeq" id="WP_186865118.1">
    <property type="nucleotide sequence ID" value="NZ_JACOPE010000001.1"/>
</dbReference>
<evidence type="ECO:0000313" key="2">
    <source>
        <dbReference type="Proteomes" id="UP000631576"/>
    </source>
</evidence>
<reference evidence="1 2" key="1">
    <citation type="submission" date="2020-08" db="EMBL/GenBank/DDBJ databases">
        <title>Genome public.</title>
        <authorList>
            <person name="Liu C."/>
            <person name="Sun Q."/>
        </authorList>
    </citation>
    <scope>NUCLEOTIDE SEQUENCE [LARGE SCALE GENOMIC DNA]</scope>
    <source>
        <strain evidence="1 2">NSJ-13</strain>
    </source>
</reference>
<name>A0ABR7G8K2_9FIRM</name>
<dbReference type="EMBL" id="JACOPE010000001">
    <property type="protein sequence ID" value="MBC5683758.1"/>
    <property type="molecule type" value="Genomic_DNA"/>
</dbReference>
<sequence>MFDFALTPEMSKEFFNYQEELLNKVVSSIKKYFSENCETIVKGFACMNGNFSGYMYRK</sequence>
<dbReference type="Proteomes" id="UP000631576">
    <property type="component" value="Unassembled WGS sequence"/>
</dbReference>
<gene>
    <name evidence="1" type="ORF">H8S40_09300</name>
</gene>
<comment type="caution">
    <text evidence="1">The sequence shown here is derived from an EMBL/GenBank/DDBJ whole genome shotgun (WGS) entry which is preliminary data.</text>
</comment>
<accession>A0ABR7G8K2</accession>
<keyword evidence="2" id="KW-1185">Reference proteome</keyword>
<protein>
    <submittedName>
        <fullName evidence="1">Uncharacterized protein</fullName>
    </submittedName>
</protein>
<proteinExistence type="predicted"/>
<organism evidence="1 2">
    <name type="scientific">Ruminococcus hominis</name>
    <dbReference type="NCBI Taxonomy" id="2763065"/>
    <lineage>
        <taxon>Bacteria</taxon>
        <taxon>Bacillati</taxon>
        <taxon>Bacillota</taxon>
        <taxon>Clostridia</taxon>
        <taxon>Eubacteriales</taxon>
        <taxon>Oscillospiraceae</taxon>
        <taxon>Ruminococcus</taxon>
    </lineage>
</organism>
<evidence type="ECO:0000313" key="1">
    <source>
        <dbReference type="EMBL" id="MBC5683758.1"/>
    </source>
</evidence>